<dbReference type="Gene3D" id="3.40.50.1220">
    <property type="entry name" value="TPP-binding domain"/>
    <property type="match status" value="1"/>
</dbReference>
<evidence type="ECO:0000259" key="12">
    <source>
        <dbReference type="Pfam" id="PF00205"/>
    </source>
</evidence>
<evidence type="ECO:0000256" key="8">
    <source>
        <dbReference type="ARBA" id="ARBA00048738"/>
    </source>
</evidence>
<dbReference type="AlphaFoldDB" id="A0ABD3TX28"/>
<evidence type="ECO:0000256" key="6">
    <source>
        <dbReference type="ARBA" id="ARBA00023052"/>
    </source>
</evidence>
<keyword evidence="16" id="KW-1185">Reference proteome</keyword>
<evidence type="ECO:0000313" key="16">
    <source>
        <dbReference type="Proteomes" id="UP001634394"/>
    </source>
</evidence>
<feature type="domain" description="Thiamine pyrophosphate enzyme N-terminal TPP-binding" evidence="14">
    <location>
        <begin position="55"/>
        <end position="170"/>
    </location>
</feature>
<dbReference type="EMBL" id="JBJQND010000017">
    <property type="protein sequence ID" value="KAL3841365.1"/>
    <property type="molecule type" value="Genomic_DNA"/>
</dbReference>
<dbReference type="Gene3D" id="3.40.50.970">
    <property type="match status" value="2"/>
</dbReference>
<dbReference type="CDD" id="cd07035">
    <property type="entry name" value="TPP_PYR_POX_like"/>
    <property type="match status" value="1"/>
</dbReference>
<evidence type="ECO:0000313" key="15">
    <source>
        <dbReference type="EMBL" id="KAL3841365.1"/>
    </source>
</evidence>
<proteinExistence type="inferred from homology"/>
<dbReference type="PANTHER" id="PTHR18968">
    <property type="entry name" value="THIAMINE PYROPHOSPHATE ENZYMES"/>
    <property type="match status" value="1"/>
</dbReference>
<dbReference type="InterPro" id="IPR012001">
    <property type="entry name" value="Thiamin_PyroP_enz_TPP-bd_dom"/>
</dbReference>
<keyword evidence="11" id="KW-1133">Transmembrane helix</keyword>
<keyword evidence="5" id="KW-0479">Metal-binding</keyword>
<dbReference type="InterPro" id="IPR011766">
    <property type="entry name" value="TPP_enzyme_TPP-bd"/>
</dbReference>
<dbReference type="SUPFAM" id="SSF52518">
    <property type="entry name" value="Thiamin diphosphate-binding fold (THDP-binding)"/>
    <property type="match status" value="2"/>
</dbReference>
<evidence type="ECO:0000256" key="7">
    <source>
        <dbReference type="ARBA" id="ARBA00030510"/>
    </source>
</evidence>
<dbReference type="Pfam" id="PF02776">
    <property type="entry name" value="TPP_enzyme_N"/>
    <property type="match status" value="1"/>
</dbReference>
<dbReference type="PROSITE" id="PS00187">
    <property type="entry name" value="TPP_ENZYMES"/>
    <property type="match status" value="1"/>
</dbReference>
<comment type="catalytic activity">
    <reaction evidence="9">
        <text>(2R)-hydroxyhexadecanoyl-CoA = pentadecanal + formyl-CoA</text>
        <dbReference type="Rhea" id="RHEA:55212"/>
        <dbReference type="ChEBI" id="CHEBI:17302"/>
        <dbReference type="ChEBI" id="CHEBI:57376"/>
        <dbReference type="ChEBI" id="CHEBI:138654"/>
    </reaction>
    <physiologicalReaction direction="left-to-right" evidence="9">
        <dbReference type="Rhea" id="RHEA:55213"/>
    </physiologicalReaction>
</comment>
<evidence type="ECO:0000256" key="5">
    <source>
        <dbReference type="ARBA" id="ARBA00022723"/>
    </source>
</evidence>
<dbReference type="InterPro" id="IPR012000">
    <property type="entry name" value="Thiamin_PyroP_enz_cen_dom"/>
</dbReference>
<dbReference type="InterPro" id="IPR029035">
    <property type="entry name" value="DHS-like_NAD/FAD-binding_dom"/>
</dbReference>
<gene>
    <name evidence="15" type="ORF">ACJMK2_019523</name>
</gene>
<evidence type="ECO:0000256" key="10">
    <source>
        <dbReference type="RuleBase" id="RU362132"/>
    </source>
</evidence>
<dbReference type="FunFam" id="3.40.50.970:FF:000007">
    <property type="entry name" value="Acetolactate synthase"/>
    <property type="match status" value="1"/>
</dbReference>
<evidence type="ECO:0000256" key="3">
    <source>
        <dbReference type="ARBA" id="ARBA00007812"/>
    </source>
</evidence>
<reference evidence="15 16" key="1">
    <citation type="submission" date="2024-11" db="EMBL/GenBank/DDBJ databases">
        <title>Chromosome-level genome assembly of the freshwater bivalve Anodonta woodiana.</title>
        <authorList>
            <person name="Chen X."/>
        </authorList>
    </citation>
    <scope>NUCLEOTIDE SEQUENCE [LARGE SCALE GENOMIC DNA]</scope>
    <source>
        <strain evidence="15">MN2024</strain>
        <tissue evidence="15">Gills</tissue>
    </source>
</reference>
<organism evidence="15 16">
    <name type="scientific">Sinanodonta woodiana</name>
    <name type="common">Chinese pond mussel</name>
    <name type="synonym">Anodonta woodiana</name>
    <dbReference type="NCBI Taxonomy" id="1069815"/>
    <lineage>
        <taxon>Eukaryota</taxon>
        <taxon>Metazoa</taxon>
        <taxon>Spiralia</taxon>
        <taxon>Lophotrochozoa</taxon>
        <taxon>Mollusca</taxon>
        <taxon>Bivalvia</taxon>
        <taxon>Autobranchia</taxon>
        <taxon>Heteroconchia</taxon>
        <taxon>Palaeoheterodonta</taxon>
        <taxon>Unionida</taxon>
        <taxon>Unionoidea</taxon>
        <taxon>Unionidae</taxon>
        <taxon>Unioninae</taxon>
        <taxon>Sinanodonta</taxon>
    </lineage>
</organism>
<evidence type="ECO:0000256" key="2">
    <source>
        <dbReference type="ARBA" id="ARBA00001964"/>
    </source>
</evidence>
<keyword evidence="11" id="KW-0812">Transmembrane</keyword>
<evidence type="ECO:0000256" key="9">
    <source>
        <dbReference type="ARBA" id="ARBA00048767"/>
    </source>
</evidence>
<evidence type="ECO:0000259" key="14">
    <source>
        <dbReference type="Pfam" id="PF02776"/>
    </source>
</evidence>
<dbReference type="InterPro" id="IPR000399">
    <property type="entry name" value="TPP-bd_CS"/>
</dbReference>
<dbReference type="SUPFAM" id="SSF52467">
    <property type="entry name" value="DHS-like NAD/FAD-binding domain"/>
    <property type="match status" value="1"/>
</dbReference>
<evidence type="ECO:0000256" key="11">
    <source>
        <dbReference type="SAM" id="Phobius"/>
    </source>
</evidence>
<dbReference type="Proteomes" id="UP001634394">
    <property type="component" value="Unassembled WGS sequence"/>
</dbReference>
<dbReference type="Pfam" id="PF02775">
    <property type="entry name" value="TPP_enzyme_C"/>
    <property type="match status" value="1"/>
</dbReference>
<comment type="similarity">
    <text evidence="3 10">Belongs to the TPP enzyme family.</text>
</comment>
<comment type="catalytic activity">
    <reaction evidence="8">
        <text>2-hydroxyoctadecanoyl-CoA = heptadecanal + formyl-CoA</text>
        <dbReference type="Rhea" id="RHEA:55196"/>
        <dbReference type="ChEBI" id="CHEBI:57376"/>
        <dbReference type="ChEBI" id="CHEBI:74116"/>
        <dbReference type="ChEBI" id="CHEBI:138631"/>
    </reaction>
    <physiologicalReaction direction="left-to-right" evidence="8">
        <dbReference type="Rhea" id="RHEA:55197"/>
    </physiologicalReaction>
</comment>
<protein>
    <recommendedName>
        <fullName evidence="4">2-hydroxyacyl-CoA lyase 2</fullName>
    </recommendedName>
    <alternativeName>
        <fullName evidence="7">IlvB-like protein</fullName>
    </alternativeName>
</protein>
<dbReference type="PANTHER" id="PTHR18968:SF166">
    <property type="entry name" value="2-HYDROXYACYL-COA LYASE 2"/>
    <property type="match status" value="1"/>
</dbReference>
<evidence type="ECO:0000256" key="1">
    <source>
        <dbReference type="ARBA" id="ARBA00001946"/>
    </source>
</evidence>
<comment type="cofactor">
    <cofactor evidence="2">
        <name>thiamine diphosphate</name>
        <dbReference type="ChEBI" id="CHEBI:58937"/>
    </cofactor>
</comment>
<name>A0ABD3TX28_SINWO</name>
<dbReference type="CDD" id="cd02004">
    <property type="entry name" value="TPP_BZL_OCoD_HPCL"/>
    <property type="match status" value="1"/>
</dbReference>
<dbReference type="Pfam" id="PF00205">
    <property type="entry name" value="TPP_enzyme_M"/>
    <property type="match status" value="1"/>
</dbReference>
<dbReference type="InterPro" id="IPR045229">
    <property type="entry name" value="TPP_enz"/>
</dbReference>
<keyword evidence="6 10" id="KW-0786">Thiamine pyrophosphate</keyword>
<comment type="cofactor">
    <cofactor evidence="1">
        <name>Mg(2+)</name>
        <dbReference type="ChEBI" id="CHEBI:18420"/>
    </cofactor>
</comment>
<comment type="caution">
    <text evidence="15">The sequence shown here is derived from an EMBL/GenBank/DDBJ whole genome shotgun (WGS) entry which is preliminary data.</text>
</comment>
<dbReference type="GO" id="GO:0046872">
    <property type="term" value="F:metal ion binding"/>
    <property type="evidence" value="ECO:0007669"/>
    <property type="project" value="UniProtKB-KW"/>
</dbReference>
<feature type="transmembrane region" description="Helical" evidence="11">
    <location>
        <begin position="14"/>
        <end position="35"/>
    </location>
</feature>
<feature type="domain" description="Thiamine pyrophosphate enzyme central" evidence="12">
    <location>
        <begin position="275"/>
        <end position="407"/>
    </location>
</feature>
<accession>A0ABD3TX28</accession>
<dbReference type="InterPro" id="IPR029061">
    <property type="entry name" value="THDP-binding"/>
</dbReference>
<feature type="domain" description="Thiamine pyrophosphate enzyme TPP-binding" evidence="13">
    <location>
        <begin position="469"/>
        <end position="609"/>
    </location>
</feature>
<evidence type="ECO:0000256" key="4">
    <source>
        <dbReference type="ARBA" id="ARBA00018936"/>
    </source>
</evidence>
<evidence type="ECO:0000259" key="13">
    <source>
        <dbReference type="Pfam" id="PF02775"/>
    </source>
</evidence>
<sequence>MASADRKFGNMQDYLTNIVLPIGLSSVAFGVFFFMKKFGILYQLFHKADRTSTRHGGELVADVLKAHGVKHIFVLSGGHISPILVGCEKSGIRVVDTRHEVNAVFAADAVARMSGTVGVAVVTAGPGLTNTVTAVKNAQMAESPVIVMGGAAATILKGRGALQDIDQMSLFKSICKHCVTITKVRDIVPKLSKALQVAQSGTPGPVFVEFPIDTLYPYQLVSREVGAKSSGKGLMQKVVNWYLQNYVDDLFAGAWEKRDTTPLPVHQPIATQNQIQKSIEILSRAKKPLILVGSQATLPPVPVDQLRKALESMGIPCFLGGMARGLLGQYSDLQIRQRRGEALREADVVILAGAVCDFRLSYGRVLNRKSKIIAVNRNKEQLYKNSDMFWKPTVAVNGDVANFLLELSKGLKGYKCDPEWINMLRKRDEEKENANREKAKEITDKHLNPLKVLHIVEELMPPDTIMVADGGDFVGTAAYILRPRGPLCWLDPGAFGTLGVGGGFALGAKLSRPESQVWIIYGDGSLGYSVAEFDTFTRHKIPVIALVGNDAGWTQISREQVPMFGSNVGCELAFSSYETVAIGYGGKGVRLDRENEDKIREIIEDAVKANRNGDSILINALIGKTNFREGSISV</sequence>
<keyword evidence="11" id="KW-0472">Membrane</keyword>